<evidence type="ECO:0000256" key="3">
    <source>
        <dbReference type="ARBA" id="ARBA00023054"/>
    </source>
</evidence>
<reference evidence="10" key="1">
    <citation type="submission" date="2021-02" db="EMBL/GenBank/DDBJ databases">
        <title>First Annotated Genome of the Yellow-green Alga Tribonema minus.</title>
        <authorList>
            <person name="Mahan K.M."/>
        </authorList>
    </citation>
    <scope>NUCLEOTIDE SEQUENCE</scope>
    <source>
        <strain evidence="10">UTEX B ZZ1240</strain>
    </source>
</reference>
<protein>
    <submittedName>
        <fullName evidence="10">Intraflagellar transport protein 81</fullName>
    </submittedName>
</protein>
<accession>A0A836CMZ3</accession>
<evidence type="ECO:0000313" key="11">
    <source>
        <dbReference type="Proteomes" id="UP000664859"/>
    </source>
</evidence>
<comment type="similarity">
    <text evidence="6">Belongs to the IFT81 family.</text>
</comment>
<dbReference type="PANTHER" id="PTHR15614">
    <property type="entry name" value="INTRAFLAGELLAR TRANSPORT PROTEIN 81 HOMOLOG"/>
    <property type="match status" value="1"/>
</dbReference>
<evidence type="ECO:0000256" key="2">
    <source>
        <dbReference type="ARBA" id="ARBA00022794"/>
    </source>
</evidence>
<dbReference type="GO" id="GO:0042073">
    <property type="term" value="P:intraciliary transport"/>
    <property type="evidence" value="ECO:0007669"/>
    <property type="project" value="InterPro"/>
</dbReference>
<keyword evidence="5" id="KW-0966">Cell projection</keyword>
<organism evidence="10 11">
    <name type="scientific">Tribonema minus</name>
    <dbReference type="NCBI Taxonomy" id="303371"/>
    <lineage>
        <taxon>Eukaryota</taxon>
        <taxon>Sar</taxon>
        <taxon>Stramenopiles</taxon>
        <taxon>Ochrophyta</taxon>
        <taxon>PX clade</taxon>
        <taxon>Xanthophyceae</taxon>
        <taxon>Tribonematales</taxon>
        <taxon>Tribonemataceae</taxon>
        <taxon>Tribonema</taxon>
    </lineage>
</organism>
<keyword evidence="10" id="KW-0282">Flagellum</keyword>
<evidence type="ECO:0000256" key="4">
    <source>
        <dbReference type="ARBA" id="ARBA00023069"/>
    </source>
</evidence>
<dbReference type="GO" id="GO:0060271">
    <property type="term" value="P:cilium assembly"/>
    <property type="evidence" value="ECO:0007669"/>
    <property type="project" value="InterPro"/>
</dbReference>
<feature type="compositionally biased region" description="Gly residues" evidence="8">
    <location>
        <begin position="388"/>
        <end position="402"/>
    </location>
</feature>
<gene>
    <name evidence="10" type="ORF">JKP88DRAFT_271325</name>
</gene>
<sequence>MAEISYIVERLNEPPFKKDLRLVDFDEQSPAELLQTLNDVFATIDPQHAPPPPRDEPEDVRAQRIMAFLQMLKFEVGQDQADYLAAGLGSGSRGAVYPVLHWALQRLPQLQKRAYLARFLMPVDVPADFMQDAALQDMQAAYADLQADFKVTHKAVDALRRTDLRPTELRAEVAQLEEERRQLGEKIARARRAADGEPGFEEMLAVTGRLRGAQEEEARLAERAREQRALLQQADQHLAEGQRRLQTLRAMSASARSADAVLAQLRGEVGALAARAAAAAPEAAALRRELARAERDAAEPARSREDVAELRALAAALAAEAAAARAAADDAHTARGDANLSMFRQQAALAAQKLEEKESAFELLAAERAKLARQLEDAEAAASSAGARSGGGGGGSGGGGGGFMTREEFKAYGARLREKTQTYKRLKAELAELRAESVVLARTEQVLRSRDDRLEELLQKLEADKGVSGYRRAHAELVAKSEQTAAVDANKAETLEEISALVVEITHELKSRKERLRPLIENLKDARHESQDVEAEYARRRNAYDKVAVGLEVERSQLEQECDALQTEALQEESRFHFLAALTGVAEARLARIEQERKWQGGEGRLLPDFKCLKDLYENKLRQQEGLSKALRRQQRTIRETEGASALQRRMYGDLQALLRCKLALRRRAAAEGGGGGGGGALGSDEAYLKAMDAQVR</sequence>
<feature type="coiled-coil region" evidence="7">
    <location>
        <begin position="416"/>
        <end position="464"/>
    </location>
</feature>
<dbReference type="GO" id="GO:0036064">
    <property type="term" value="C:ciliary basal body"/>
    <property type="evidence" value="ECO:0007669"/>
    <property type="project" value="TreeGrafter"/>
</dbReference>
<evidence type="ECO:0000256" key="6">
    <source>
        <dbReference type="ARBA" id="ARBA00043983"/>
    </source>
</evidence>
<keyword evidence="3 7" id="KW-0175">Coiled coil</keyword>
<dbReference type="Pfam" id="PF18383">
    <property type="entry name" value="IFT81_CH"/>
    <property type="match status" value="1"/>
</dbReference>
<dbReference type="PANTHER" id="PTHR15614:SF2">
    <property type="entry name" value="INTRAFLAGELLAR TRANSPORT PROTEIN 81 HOMOLOG"/>
    <property type="match status" value="1"/>
</dbReference>
<evidence type="ECO:0000256" key="8">
    <source>
        <dbReference type="SAM" id="MobiDB-lite"/>
    </source>
</evidence>
<dbReference type="GO" id="GO:0015631">
    <property type="term" value="F:tubulin binding"/>
    <property type="evidence" value="ECO:0007669"/>
    <property type="project" value="InterPro"/>
</dbReference>
<proteinExistence type="inferred from homology"/>
<comment type="caution">
    <text evidence="10">The sequence shown here is derived from an EMBL/GenBank/DDBJ whole genome shotgun (WGS) entry which is preliminary data.</text>
</comment>
<feature type="region of interest" description="Disordered" evidence="8">
    <location>
        <begin position="382"/>
        <end position="402"/>
    </location>
</feature>
<keyword evidence="11" id="KW-1185">Reference proteome</keyword>
<feature type="domain" description="IFT81 calponin homology" evidence="9">
    <location>
        <begin position="3"/>
        <end position="124"/>
    </location>
</feature>
<feature type="coiled-coil region" evidence="7">
    <location>
        <begin position="173"/>
        <end position="251"/>
    </location>
</feature>
<evidence type="ECO:0000259" key="9">
    <source>
        <dbReference type="Pfam" id="PF18383"/>
    </source>
</evidence>
<feature type="coiled-coil region" evidence="7">
    <location>
        <begin position="523"/>
        <end position="575"/>
    </location>
</feature>
<dbReference type="InterPro" id="IPR029600">
    <property type="entry name" value="IFT81"/>
</dbReference>
<dbReference type="OrthoDB" id="276029at2759"/>
<dbReference type="EMBL" id="JAFCMP010000022">
    <property type="protein sequence ID" value="KAG5191213.1"/>
    <property type="molecule type" value="Genomic_DNA"/>
</dbReference>
<keyword evidence="2" id="KW-0970">Cilium biogenesis/degradation</keyword>
<keyword evidence="4" id="KW-0969">Cilium</keyword>
<comment type="subcellular location">
    <subcellularLocation>
        <location evidence="1">Cell projection</location>
        <location evidence="1">Cilium</location>
    </subcellularLocation>
</comment>
<dbReference type="Proteomes" id="UP000664859">
    <property type="component" value="Unassembled WGS sequence"/>
</dbReference>
<evidence type="ECO:0000313" key="10">
    <source>
        <dbReference type="EMBL" id="KAG5191213.1"/>
    </source>
</evidence>
<name>A0A836CMZ3_9STRA</name>
<dbReference type="InterPro" id="IPR043016">
    <property type="entry name" value="IFT81_N_sf"/>
</dbReference>
<evidence type="ECO:0000256" key="7">
    <source>
        <dbReference type="SAM" id="Coils"/>
    </source>
</evidence>
<dbReference type="GO" id="GO:0030992">
    <property type="term" value="C:intraciliary transport particle B"/>
    <property type="evidence" value="ECO:0007669"/>
    <property type="project" value="InterPro"/>
</dbReference>
<dbReference type="Gene3D" id="1.10.418.70">
    <property type="entry name" value="Intraflagellar transport protein 81, N-terminal domain"/>
    <property type="match status" value="1"/>
</dbReference>
<evidence type="ECO:0000256" key="1">
    <source>
        <dbReference type="ARBA" id="ARBA00004138"/>
    </source>
</evidence>
<evidence type="ECO:0000256" key="5">
    <source>
        <dbReference type="ARBA" id="ARBA00023273"/>
    </source>
</evidence>
<dbReference type="AlphaFoldDB" id="A0A836CMZ3"/>
<dbReference type="InterPro" id="IPR041146">
    <property type="entry name" value="IFT81_CH"/>
</dbReference>